<dbReference type="GO" id="GO:0046982">
    <property type="term" value="F:protein heterodimerization activity"/>
    <property type="evidence" value="ECO:0007669"/>
    <property type="project" value="InterPro"/>
</dbReference>
<feature type="region of interest" description="Disordered" evidence="1">
    <location>
        <begin position="100"/>
        <end position="119"/>
    </location>
</feature>
<evidence type="ECO:0000313" key="3">
    <source>
        <dbReference type="Proteomes" id="UP000322225"/>
    </source>
</evidence>
<protein>
    <submittedName>
        <fullName evidence="2">Uncharacterized protein</fullName>
    </submittedName>
</protein>
<feature type="compositionally biased region" description="Low complexity" evidence="1">
    <location>
        <begin position="742"/>
        <end position="751"/>
    </location>
</feature>
<dbReference type="Proteomes" id="UP000322225">
    <property type="component" value="Chromosome 1"/>
</dbReference>
<feature type="compositionally biased region" description="Low complexity" evidence="1">
    <location>
        <begin position="676"/>
        <end position="698"/>
    </location>
</feature>
<feature type="compositionally biased region" description="Basic and acidic residues" evidence="1">
    <location>
        <begin position="884"/>
        <end position="894"/>
    </location>
</feature>
<feature type="compositionally biased region" description="Polar residues" evidence="1">
    <location>
        <begin position="287"/>
        <end position="297"/>
    </location>
</feature>
<proteinExistence type="predicted"/>
<feature type="compositionally biased region" description="Polar residues" evidence="1">
    <location>
        <begin position="434"/>
        <end position="446"/>
    </location>
</feature>
<dbReference type="OrthoDB" id="5382203at2759"/>
<feature type="region of interest" description="Disordered" evidence="1">
    <location>
        <begin position="465"/>
        <end position="929"/>
    </location>
</feature>
<feature type="compositionally biased region" description="Basic and acidic residues" evidence="1">
    <location>
        <begin position="274"/>
        <end position="286"/>
    </location>
</feature>
<evidence type="ECO:0000256" key="1">
    <source>
        <dbReference type="SAM" id="MobiDB-lite"/>
    </source>
</evidence>
<feature type="compositionally biased region" description="Polar residues" evidence="1">
    <location>
        <begin position="354"/>
        <end position="370"/>
    </location>
</feature>
<feature type="region of interest" description="Disordered" evidence="1">
    <location>
        <begin position="342"/>
        <end position="384"/>
    </location>
</feature>
<reference evidence="2" key="2">
    <citation type="submission" date="2024-01" db="EMBL/GenBank/DDBJ databases">
        <title>Comparative genomics of Cryptococcus and Kwoniella reveals pathogenesis evolution and contrasting modes of karyotype evolution via chromosome fusion or intercentromeric recombination.</title>
        <authorList>
            <person name="Coelho M.A."/>
            <person name="David-Palma M."/>
            <person name="Shea T."/>
            <person name="Bowers K."/>
            <person name="McGinley-Smith S."/>
            <person name="Mohammad A.W."/>
            <person name="Gnirke A."/>
            <person name="Yurkov A.M."/>
            <person name="Nowrousian M."/>
            <person name="Sun S."/>
            <person name="Cuomo C.A."/>
            <person name="Heitman J."/>
        </authorList>
    </citation>
    <scope>NUCLEOTIDE SEQUENCE</scope>
    <source>
        <strain evidence="2">CBS 12478</strain>
    </source>
</reference>
<sequence length="1131" mass="120172">MPSSTPAYLSSLSANALISDLRPTTLSPASLTHLNLLLDELLVSLISASQSINPNDLRREGISAVFSTGTGPGAGESTGVRALGRSAVAEAEVELRSWQDGRAKGSRGFPPDGKGPGTVGDRAFPLSQAVDLLRVKCVALSTLAPQDAEEEKKEEELMAAWKRAGGDISEETVEPAGLWITAIIEHVCEHVLSQLARVIARDSGITIAEPQHLYTALCEDETIWGLFKRMKVKDELENVIRTASRSKRSTPSRASPDLRIGGRASSPVISGSPHDSKTSLVHHDGSIKTSRGVTSSPPIGFENARTSIETTRSGGIAGGIVRKPSNLSKKISPAKNLLHSYTHSSTQNHERNESVISVNTRSILGASNDTYDGEDGEEGQSPQDAQDEFDALVKSGETMRVSLTPSRLRNFDAAGGRKRQNDSPVDRLAGRSRAGSTRSDRPQSNAIVRANPVPALPDAAEFLARSTPPRSVTSSPSNGSPDVNSVDDRARSEFAQRKLLARPAATIDEKRDEDDPFAMKNKGNKQSLLELLAEDEAFGASPSESSGSPARSPQAPLRRTVPAVVLGTPPPPPPTKRVPSPLKVPSAGSSPNIDRPIRSREHSAQGEDSAIATANRKKTEAQELADFFNSTEPPGLPPPPPSTLQEDDFEQPPLTGKSGKGFKSFVMARVKGSSKSKSTNPNTPLSSSSSHTRLNSLNAILPRSGSSQHVKQAPVIDDIDIMESTRDKQRLKKPRSKATAPSDTKSSTTSGSKREVSPAPPIHEAAAKGDNYSRTDEDGEGKGLALEQARIVPPTQEVEVQDESNFNARLPPAIPSGEGSEIIPPPPATSTPPRKLSTPEETLERPRIVSATSEAASFMTANEGDISDVEEPSETQGAGSVDRSSSDLETRTVRGAEVFNGKTSSPVEGNSTNLDSHPSSVAPPVANDEKTAEPSILLRDLVPLRHLLDHATTARECQLLLCAILTQYGVPPSPSRSDSEQDRPSPEDRVMAWLLAGREGPVGDTARAGHELNGNLLEEGRSSGKGTGRDGGVITPTQAPRTSSYTSTTTTKADQIDSANNTVSPHTPPPRSAQLQPDEEDLLSESDLTSREGEDTDNEEGVIVGGNGNNGAVRRGGPSPVRIVRREGMVV</sequence>
<feature type="compositionally biased region" description="Low complexity" evidence="1">
    <location>
        <begin position="1042"/>
        <end position="1051"/>
    </location>
</feature>
<name>A0A5M6C4A6_9TREE</name>
<feature type="compositionally biased region" description="Basic and acidic residues" evidence="1">
    <location>
        <begin position="595"/>
        <end position="605"/>
    </location>
</feature>
<feature type="compositionally biased region" description="Basic and acidic residues" evidence="1">
    <location>
        <begin position="486"/>
        <end position="496"/>
    </location>
</feature>
<feature type="compositionally biased region" description="Basic and acidic residues" evidence="1">
    <location>
        <begin position="419"/>
        <end position="429"/>
    </location>
</feature>
<keyword evidence="3" id="KW-1185">Reference proteome</keyword>
<dbReference type="Gene3D" id="1.10.20.10">
    <property type="entry name" value="Histone, subunit A"/>
    <property type="match status" value="1"/>
</dbReference>
<gene>
    <name evidence="2" type="ORF">CI109_100291</name>
</gene>
<evidence type="ECO:0000313" key="2">
    <source>
        <dbReference type="EMBL" id="WWD15867.1"/>
    </source>
</evidence>
<dbReference type="KEGG" id="ksn:43587164"/>
<organism evidence="2 3">
    <name type="scientific">Kwoniella shandongensis</name>
    <dbReference type="NCBI Taxonomy" id="1734106"/>
    <lineage>
        <taxon>Eukaryota</taxon>
        <taxon>Fungi</taxon>
        <taxon>Dikarya</taxon>
        <taxon>Basidiomycota</taxon>
        <taxon>Agaricomycotina</taxon>
        <taxon>Tremellomycetes</taxon>
        <taxon>Tremellales</taxon>
        <taxon>Cryptococcaceae</taxon>
        <taxon>Kwoniella</taxon>
    </lineage>
</organism>
<feature type="compositionally biased region" description="Low complexity" evidence="1">
    <location>
        <begin position="465"/>
        <end position="477"/>
    </location>
</feature>
<accession>A0A5M6C4A6</accession>
<feature type="region of interest" description="Disordered" evidence="1">
    <location>
        <begin position="398"/>
        <end position="453"/>
    </location>
</feature>
<feature type="region of interest" description="Disordered" evidence="1">
    <location>
        <begin position="968"/>
        <end position="987"/>
    </location>
</feature>
<dbReference type="GeneID" id="43587164"/>
<feature type="compositionally biased region" description="Polar residues" evidence="1">
    <location>
        <begin position="901"/>
        <end position="919"/>
    </location>
</feature>
<feature type="region of interest" description="Disordered" evidence="1">
    <location>
        <begin position="243"/>
        <end position="300"/>
    </location>
</feature>
<dbReference type="EMBL" id="CP144051">
    <property type="protein sequence ID" value="WWD15867.1"/>
    <property type="molecule type" value="Genomic_DNA"/>
</dbReference>
<reference evidence="2" key="1">
    <citation type="submission" date="2017-08" db="EMBL/GenBank/DDBJ databases">
        <authorList>
            <person name="Cuomo C."/>
            <person name="Billmyre B."/>
            <person name="Heitman J."/>
        </authorList>
    </citation>
    <scope>NUCLEOTIDE SEQUENCE</scope>
    <source>
        <strain evidence="2">CBS 12478</strain>
    </source>
</reference>
<feature type="compositionally biased region" description="Low complexity" evidence="1">
    <location>
        <begin position="538"/>
        <end position="553"/>
    </location>
</feature>
<dbReference type="RefSeq" id="XP_031862852.1">
    <property type="nucleotide sequence ID" value="XM_032003045.1"/>
</dbReference>
<feature type="region of interest" description="Disordered" evidence="1">
    <location>
        <begin position="1016"/>
        <end position="1131"/>
    </location>
</feature>
<dbReference type="InterPro" id="IPR009072">
    <property type="entry name" value="Histone-fold"/>
</dbReference>
<feature type="compositionally biased region" description="Basic and acidic residues" evidence="1">
    <location>
        <begin position="765"/>
        <end position="776"/>
    </location>
</feature>
<dbReference type="AlphaFoldDB" id="A0A5M6C4A6"/>
<feature type="compositionally biased region" description="Basic and acidic residues" evidence="1">
    <location>
        <begin position="977"/>
        <end position="987"/>
    </location>
</feature>